<protein>
    <recommendedName>
        <fullName evidence="3">Tetratricopeptide repeat protein</fullName>
    </recommendedName>
</protein>
<keyword evidence="2" id="KW-1185">Reference proteome</keyword>
<organism evidence="1 2">
    <name type="scientific">Cupriavidus basilensis</name>
    <dbReference type="NCBI Taxonomy" id="68895"/>
    <lineage>
        <taxon>Bacteria</taxon>
        <taxon>Pseudomonadati</taxon>
        <taxon>Pseudomonadota</taxon>
        <taxon>Betaproteobacteria</taxon>
        <taxon>Burkholderiales</taxon>
        <taxon>Burkholderiaceae</taxon>
        <taxon>Cupriavidus</taxon>
    </lineage>
</organism>
<accession>A0A0C4YPW7</accession>
<dbReference type="EMBL" id="CP010537">
    <property type="protein sequence ID" value="AJG24540.1"/>
    <property type="molecule type" value="Genomic_DNA"/>
</dbReference>
<dbReference type="AlphaFoldDB" id="A0A0C4YPW7"/>
<evidence type="ECO:0000313" key="1">
    <source>
        <dbReference type="EMBL" id="AJG24540.1"/>
    </source>
</evidence>
<sequence>MDSNGNALTGAQLEQLLDRLDADLEEGNASEAADLLARLRARPLRADSLESIDRLHTLWMRAGDPQAALAVVDADGAGTLEATPREAQAELRMHLALYRLQIANHVNEEERIRRALAEMRAIVAGTAELNADRYRQLRVFDSLELRKLDIALETIDLRHALNGAIAGRAPFRAWDLADHQRRRAWALSRHDRNDEASAAAGAAILALQTAGAEQDIDENDWLRLGSALIGIAPERLADFQQAARALAAQWSLPQRRELEVRLSRLAARALHAQGDLPGALDACSAARHSLSSNGSDDFIEYELPWLMEARRVDEAGRRAFLHIYQVEDEMWDGAAQLVHARLADAADDSAWWPLCAMRACNTAETLAAFLSKAQEGEQDPRTLSPTHEALFGAVGEQVDAQALQAVFDAARALAEQRSPGHPWIARLAAVNDGAAGRIDATTQAARLYAAAQEGGMQDNRTAYALFEARVQSLGVIQTLKLPACSLPSGLWAYNFGVALGDLLEEHLDRVPAESRNETYSDFIKLQIAAYEQGQACLERYFESGAGHPYDACAHLYSMLCNNLAIIYRYDERRYEDAVELHRRGIAASPFAEHYAGLLSVRIAMQDAEGIIGAAEQLWHYAAEFGYSRHDPNEYLSEVSQALYKLDRDREIPIWLERLVKWEREEGRDGSNGSNLSSRDLGVRLQMAFNLAHHCPEEATALWSRIARQVDDCPESWLVSLAADTLSGLQRHAEATALFERAIAINPRSNEYELADVKAMEEKVALYRAQANPAGKSKSWWQVWK</sequence>
<evidence type="ECO:0000313" key="2">
    <source>
        <dbReference type="Proteomes" id="UP000031843"/>
    </source>
</evidence>
<dbReference type="STRING" id="68895.RR42_s2959"/>
<evidence type="ECO:0008006" key="3">
    <source>
        <dbReference type="Google" id="ProtNLM"/>
    </source>
</evidence>
<name>A0A0C4YPW7_9BURK</name>
<dbReference type="Proteomes" id="UP000031843">
    <property type="component" value="Chromosome secondary"/>
</dbReference>
<dbReference type="SUPFAM" id="SSF81901">
    <property type="entry name" value="HCP-like"/>
    <property type="match status" value="1"/>
</dbReference>
<dbReference type="KEGG" id="cbw:RR42_s2959"/>
<gene>
    <name evidence="1" type="ORF">RR42_s2959</name>
</gene>
<proteinExistence type="predicted"/>
<dbReference type="OrthoDB" id="9032021at2"/>
<reference evidence="1 2" key="1">
    <citation type="journal article" date="2015" name="Genome Announc.">
        <title>Complete Genome Sequence of Cupriavidus basilensis 4G11, Isolated from the Oak Ridge Field Research Center Site.</title>
        <authorList>
            <person name="Ray J."/>
            <person name="Waters R.J."/>
            <person name="Skerker J.M."/>
            <person name="Kuehl J.V."/>
            <person name="Price M.N."/>
            <person name="Huang J."/>
            <person name="Chakraborty R."/>
            <person name="Arkin A.P."/>
            <person name="Deutschbauer A."/>
        </authorList>
    </citation>
    <scope>NUCLEOTIDE SEQUENCE [LARGE SCALE GENOMIC DNA]</scope>
    <source>
        <strain evidence="1">4G11</strain>
    </source>
</reference>